<dbReference type="PROSITE" id="PS00974">
    <property type="entry name" value="MANNITOL_DHGENASE"/>
    <property type="match status" value="1"/>
</dbReference>
<evidence type="ECO:0000313" key="6">
    <source>
        <dbReference type="EMBL" id="TXF89722.1"/>
    </source>
</evidence>
<accession>A0A5C7FEZ4</accession>
<reference evidence="6 7" key="1">
    <citation type="submission" date="2019-08" db="EMBL/GenBank/DDBJ databases">
        <title>Lewinella sp. strain SSH13 Genome sequencing and assembly.</title>
        <authorList>
            <person name="Kim I."/>
        </authorList>
    </citation>
    <scope>NUCLEOTIDE SEQUENCE [LARGE SCALE GENOMIC DNA]</scope>
    <source>
        <strain evidence="6 7">SSH13</strain>
    </source>
</reference>
<dbReference type="InterPro" id="IPR036291">
    <property type="entry name" value="NAD(P)-bd_dom_sf"/>
</dbReference>
<dbReference type="InterPro" id="IPR013131">
    <property type="entry name" value="Mannitol_DH_N"/>
</dbReference>
<evidence type="ECO:0000256" key="1">
    <source>
        <dbReference type="ARBA" id="ARBA00023002"/>
    </source>
</evidence>
<keyword evidence="2" id="KW-0520">NAD</keyword>
<dbReference type="InterPro" id="IPR050988">
    <property type="entry name" value="Mannitol_DH/Oxidoreductase"/>
</dbReference>
<name>A0A5C7FEZ4_9BACT</name>
<comment type="similarity">
    <text evidence="3">Belongs to the mannitol dehydrogenase family. UxuB subfamily.</text>
</comment>
<dbReference type="InterPro" id="IPR023027">
    <property type="entry name" value="Mannitol_DH_CS"/>
</dbReference>
<dbReference type="Proteomes" id="UP000321907">
    <property type="component" value="Unassembled WGS sequence"/>
</dbReference>
<dbReference type="PANTHER" id="PTHR43362:SF1">
    <property type="entry name" value="MANNITOL DEHYDROGENASE 2-RELATED"/>
    <property type="match status" value="1"/>
</dbReference>
<evidence type="ECO:0000256" key="2">
    <source>
        <dbReference type="ARBA" id="ARBA00023027"/>
    </source>
</evidence>
<dbReference type="InterPro" id="IPR013118">
    <property type="entry name" value="Mannitol_DH_C"/>
</dbReference>
<feature type="domain" description="Mannitol dehydrogenase N-terminal" evidence="4">
    <location>
        <begin position="31"/>
        <end position="281"/>
    </location>
</feature>
<evidence type="ECO:0000256" key="3">
    <source>
        <dbReference type="ARBA" id="ARBA00061451"/>
    </source>
</evidence>
<dbReference type="Gene3D" id="1.10.1040.10">
    <property type="entry name" value="N-(1-d-carboxylethyl)-l-norvaline Dehydrogenase, domain 2"/>
    <property type="match status" value="1"/>
</dbReference>
<evidence type="ECO:0000313" key="7">
    <source>
        <dbReference type="Proteomes" id="UP000321907"/>
    </source>
</evidence>
<dbReference type="RefSeq" id="WP_147930552.1">
    <property type="nucleotide sequence ID" value="NZ_VOXD01000012.1"/>
</dbReference>
<feature type="domain" description="Mannitol dehydrogenase C-terminal" evidence="5">
    <location>
        <begin position="290"/>
        <end position="471"/>
    </location>
</feature>
<dbReference type="OrthoDB" id="9768714at2"/>
<dbReference type="FunFam" id="3.40.50.720:FF:000129">
    <property type="entry name" value="D-mannonate oxidoreductase"/>
    <property type="match status" value="1"/>
</dbReference>
<dbReference type="SUPFAM" id="SSF48179">
    <property type="entry name" value="6-phosphogluconate dehydrogenase C-terminal domain-like"/>
    <property type="match status" value="1"/>
</dbReference>
<dbReference type="PANTHER" id="PTHR43362">
    <property type="entry name" value="MANNITOL DEHYDROGENASE DSF1-RELATED"/>
    <property type="match status" value="1"/>
</dbReference>
<dbReference type="SUPFAM" id="SSF51735">
    <property type="entry name" value="NAD(P)-binding Rossmann-fold domains"/>
    <property type="match status" value="1"/>
</dbReference>
<comment type="caution">
    <text evidence="6">The sequence shown here is derived from an EMBL/GenBank/DDBJ whole genome shotgun (WGS) entry which is preliminary data.</text>
</comment>
<dbReference type="GO" id="GO:0019594">
    <property type="term" value="P:mannitol metabolic process"/>
    <property type="evidence" value="ECO:0007669"/>
    <property type="project" value="InterPro"/>
</dbReference>
<dbReference type="Gene3D" id="3.40.50.720">
    <property type="entry name" value="NAD(P)-binding Rossmann-like Domain"/>
    <property type="match status" value="1"/>
</dbReference>
<dbReference type="PRINTS" id="PR00084">
    <property type="entry name" value="MTLDHDRGNASE"/>
</dbReference>
<organism evidence="6 7">
    <name type="scientific">Neolewinella aurantiaca</name>
    <dbReference type="NCBI Taxonomy" id="2602767"/>
    <lineage>
        <taxon>Bacteria</taxon>
        <taxon>Pseudomonadati</taxon>
        <taxon>Bacteroidota</taxon>
        <taxon>Saprospiria</taxon>
        <taxon>Saprospirales</taxon>
        <taxon>Lewinellaceae</taxon>
        <taxon>Neolewinella</taxon>
    </lineage>
</organism>
<keyword evidence="7" id="KW-1185">Reference proteome</keyword>
<dbReference type="EMBL" id="VOXD01000012">
    <property type="protein sequence ID" value="TXF89722.1"/>
    <property type="molecule type" value="Genomic_DNA"/>
</dbReference>
<protein>
    <submittedName>
        <fullName evidence="6">Mannitol dehydrogenase family protein</fullName>
    </submittedName>
</protein>
<gene>
    <name evidence="6" type="ORF">FUA23_09750</name>
</gene>
<evidence type="ECO:0000259" key="4">
    <source>
        <dbReference type="Pfam" id="PF01232"/>
    </source>
</evidence>
<dbReference type="InterPro" id="IPR013328">
    <property type="entry name" value="6PGD_dom2"/>
</dbReference>
<dbReference type="Pfam" id="PF08125">
    <property type="entry name" value="Mannitol_dh_C"/>
    <property type="match status" value="1"/>
</dbReference>
<dbReference type="GO" id="GO:0016616">
    <property type="term" value="F:oxidoreductase activity, acting on the CH-OH group of donors, NAD or NADP as acceptor"/>
    <property type="evidence" value="ECO:0007669"/>
    <property type="project" value="TreeGrafter"/>
</dbReference>
<proteinExistence type="inferred from homology"/>
<sequence length="489" mass="54578">MTPTPLNQENLPEISQRLTIPTYDRQALKTGILHVGVGGFHRSHQAKYVHQLLQEHNINDWGICGVGLREADRKIKDVLEKQDFLYTLAVQHPDGKLEGEVIGSLTGYLLAADGPMKIVDKMAAADTRIVSLTITEGGYNFNPQTEAFNFDNPDVQHELSHPDQPRTIFGYLAAALKKRKAANLPPFSILSCDNIQHNGNMARAMVLAFTRRQDPELAQWIEENVSFPNTMVDRITPSTTPADIAALEAAFGVADKWPVICEPFIQWVIEDDFSNGRPPLESVGVQFVEDVSPYEKMKIRLLNAGHSVLGIPGAVHGHPTIDACMDDDVFARFMRSFMDEEATPVLGEMPGTDLEAYKDTLEERFANPNLKDSVARICLESSSKLPKFLIPTIRENLAAGGSTKFGCLVLAAWCYYHDKETNEKGKPLDIIDTNSKELHLAAADPLTFLKLEDIFGDLANNPDFVKQYLELVRKVYATEDIRKLMEEMI</sequence>
<evidence type="ECO:0000259" key="5">
    <source>
        <dbReference type="Pfam" id="PF08125"/>
    </source>
</evidence>
<keyword evidence="1" id="KW-0560">Oxidoreductase</keyword>
<dbReference type="InterPro" id="IPR000669">
    <property type="entry name" value="Mannitol_DH"/>
</dbReference>
<dbReference type="AlphaFoldDB" id="A0A5C7FEZ4"/>
<dbReference type="Pfam" id="PF01232">
    <property type="entry name" value="Mannitol_dh"/>
    <property type="match status" value="1"/>
</dbReference>
<dbReference type="InterPro" id="IPR008927">
    <property type="entry name" value="6-PGluconate_DH-like_C_sf"/>
</dbReference>